<organism evidence="1 2">
    <name type="scientific">Megamonas hypermegale</name>
    <dbReference type="NCBI Taxonomy" id="158847"/>
    <lineage>
        <taxon>Bacteria</taxon>
        <taxon>Bacillati</taxon>
        <taxon>Bacillota</taxon>
        <taxon>Negativicutes</taxon>
        <taxon>Selenomonadales</taxon>
        <taxon>Selenomonadaceae</taxon>
        <taxon>Megamonas</taxon>
    </lineage>
</organism>
<proteinExistence type="predicted"/>
<dbReference type="eggNOG" id="COG0561">
    <property type="taxonomic scope" value="Bacteria"/>
</dbReference>
<evidence type="ECO:0000313" key="1">
    <source>
        <dbReference type="EMBL" id="SNU93671.1"/>
    </source>
</evidence>
<keyword evidence="2" id="KW-1185">Reference proteome</keyword>
<dbReference type="InterPro" id="IPR023214">
    <property type="entry name" value="HAD_sf"/>
</dbReference>
<dbReference type="PANTHER" id="PTHR10000:SF25">
    <property type="entry name" value="PHOSPHATASE YKRA-RELATED"/>
    <property type="match status" value="1"/>
</dbReference>
<sequence length="265" mass="30472">MKAVFFDVDGTLIEGTHPDYRYIRPKVSEAIRKLQKQGHYVFIASGRSYAFLDEKIRNFGFDGFVLLNGAVIYFHDKIIYRAPLDKKFVHNLCDVCKSHAMEYTLQGEKDAYVDKNFTYLIDRLNQYGIFKQQLQLEYNLDDIVVYKMEIDSPHHEDRKYIINNLPENMTFVEDMNHNYCHIEVYAKNNSKATGALKVLELLNIDKKDSFFFGDGDNDVEILSEIGLGMAMANGSVKARNSAKIVVPSVFEDGVAYGIERYILGK</sequence>
<dbReference type="Proteomes" id="UP000215383">
    <property type="component" value="Chromosome 1"/>
</dbReference>
<dbReference type="RefSeq" id="WP_027889551.1">
    <property type="nucleotide sequence ID" value="NZ_LT906446.1"/>
</dbReference>
<dbReference type="InterPro" id="IPR036412">
    <property type="entry name" value="HAD-like_sf"/>
</dbReference>
<reference evidence="1 2" key="1">
    <citation type="submission" date="2017-06" db="EMBL/GenBank/DDBJ databases">
        <authorList>
            <consortium name="Pathogen Informatics"/>
        </authorList>
    </citation>
    <scope>NUCLEOTIDE SEQUENCE [LARGE SCALE GENOMIC DNA]</scope>
    <source>
        <strain evidence="1 2">NCTC10570</strain>
    </source>
</reference>
<dbReference type="PANTHER" id="PTHR10000">
    <property type="entry name" value="PHOSPHOSERINE PHOSPHATASE"/>
    <property type="match status" value="1"/>
</dbReference>
<protein>
    <submittedName>
        <fullName evidence="1">Phosphatase YidA</fullName>
        <ecNumber evidence="1">3.1.3.-</ecNumber>
    </submittedName>
</protein>
<dbReference type="GeneID" id="78506100"/>
<dbReference type="SFLD" id="SFLDS00003">
    <property type="entry name" value="Haloacid_Dehalogenase"/>
    <property type="match status" value="1"/>
</dbReference>
<name>A0A239T7H0_9FIRM</name>
<dbReference type="Gene3D" id="3.40.50.1000">
    <property type="entry name" value="HAD superfamily/HAD-like"/>
    <property type="match status" value="1"/>
</dbReference>
<gene>
    <name evidence="1" type="primary">yidA_1</name>
    <name evidence="1" type="ORF">SAMEA4364220_00053</name>
</gene>
<keyword evidence="1" id="KW-0378">Hydrolase</keyword>
<dbReference type="AlphaFoldDB" id="A0A239T7H0"/>
<dbReference type="SFLD" id="SFLDG01140">
    <property type="entry name" value="C2.B:_Phosphomannomutase_and_P"/>
    <property type="match status" value="1"/>
</dbReference>
<dbReference type="GO" id="GO:0016791">
    <property type="term" value="F:phosphatase activity"/>
    <property type="evidence" value="ECO:0007669"/>
    <property type="project" value="TreeGrafter"/>
</dbReference>
<dbReference type="Pfam" id="PF08282">
    <property type="entry name" value="Hydrolase_3"/>
    <property type="match status" value="1"/>
</dbReference>
<dbReference type="NCBIfam" id="TIGR01484">
    <property type="entry name" value="HAD-SF-IIB"/>
    <property type="match status" value="1"/>
</dbReference>
<dbReference type="GO" id="GO:0005829">
    <property type="term" value="C:cytosol"/>
    <property type="evidence" value="ECO:0007669"/>
    <property type="project" value="TreeGrafter"/>
</dbReference>
<accession>A0A239T7H0</accession>
<dbReference type="EC" id="3.1.3.-" evidence="1"/>
<dbReference type="NCBIfam" id="TIGR00099">
    <property type="entry name" value="Cof-subfamily"/>
    <property type="match status" value="1"/>
</dbReference>
<dbReference type="InterPro" id="IPR006379">
    <property type="entry name" value="HAD-SF_hydro_IIB"/>
</dbReference>
<dbReference type="Gene3D" id="3.30.1240.10">
    <property type="match status" value="1"/>
</dbReference>
<dbReference type="SUPFAM" id="SSF56784">
    <property type="entry name" value="HAD-like"/>
    <property type="match status" value="1"/>
</dbReference>
<dbReference type="InterPro" id="IPR000150">
    <property type="entry name" value="Cof"/>
</dbReference>
<dbReference type="GO" id="GO:0000287">
    <property type="term" value="F:magnesium ion binding"/>
    <property type="evidence" value="ECO:0007669"/>
    <property type="project" value="TreeGrafter"/>
</dbReference>
<dbReference type="EMBL" id="LT906446">
    <property type="protein sequence ID" value="SNU93671.1"/>
    <property type="molecule type" value="Genomic_DNA"/>
</dbReference>
<evidence type="ECO:0000313" key="2">
    <source>
        <dbReference type="Proteomes" id="UP000215383"/>
    </source>
</evidence>